<dbReference type="GO" id="GO:0016787">
    <property type="term" value="F:hydrolase activity"/>
    <property type="evidence" value="ECO:0007669"/>
    <property type="project" value="UniProtKB-KW"/>
</dbReference>
<evidence type="ECO:0000256" key="3">
    <source>
        <dbReference type="ARBA" id="ARBA00022801"/>
    </source>
</evidence>
<evidence type="ECO:0000256" key="1">
    <source>
        <dbReference type="ARBA" id="ARBA00009865"/>
    </source>
</evidence>
<keyword evidence="4 5" id="KW-0326">Glycosidase</keyword>
<dbReference type="Gene3D" id="2.115.10.20">
    <property type="entry name" value="Glycosyl hydrolase domain, family 43"/>
    <property type="match status" value="1"/>
</dbReference>
<comment type="caution">
    <text evidence="8">The sequence shown here is derived from an EMBL/GenBank/DDBJ whole genome shotgun (WGS) entry which is preliminary data.</text>
</comment>
<protein>
    <submittedName>
        <fullName evidence="8">Glycoside hydrolase family 43 protein</fullName>
    </submittedName>
</protein>
<accession>A0ABP8WCA1</accession>
<dbReference type="RefSeq" id="WP_345377315.1">
    <property type="nucleotide sequence ID" value="NZ_BAABLM010000012.1"/>
</dbReference>
<evidence type="ECO:0000256" key="7">
    <source>
        <dbReference type="SAM" id="SignalP"/>
    </source>
</evidence>
<evidence type="ECO:0000256" key="4">
    <source>
        <dbReference type="ARBA" id="ARBA00023295"/>
    </source>
</evidence>
<feature type="signal peptide" evidence="7">
    <location>
        <begin position="1"/>
        <end position="22"/>
    </location>
</feature>
<feature type="chain" id="PRO_5045869668" evidence="7">
    <location>
        <begin position="23"/>
        <end position="352"/>
    </location>
</feature>
<name>A0ABP8WCA1_9MICO</name>
<comment type="similarity">
    <text evidence="1 5">Belongs to the glycosyl hydrolase 43 family.</text>
</comment>
<evidence type="ECO:0000256" key="6">
    <source>
        <dbReference type="SAM" id="MobiDB-lite"/>
    </source>
</evidence>
<dbReference type="InterPro" id="IPR023296">
    <property type="entry name" value="Glyco_hydro_beta-prop_sf"/>
</dbReference>
<feature type="region of interest" description="Disordered" evidence="6">
    <location>
        <begin position="325"/>
        <end position="352"/>
    </location>
</feature>
<keyword evidence="3 5" id="KW-0378">Hydrolase</keyword>
<keyword evidence="9" id="KW-1185">Reference proteome</keyword>
<evidence type="ECO:0000256" key="2">
    <source>
        <dbReference type="ARBA" id="ARBA00022729"/>
    </source>
</evidence>
<dbReference type="PANTHER" id="PTHR43817">
    <property type="entry name" value="GLYCOSYL HYDROLASE"/>
    <property type="match status" value="1"/>
</dbReference>
<evidence type="ECO:0000313" key="8">
    <source>
        <dbReference type="EMBL" id="GAA4686093.1"/>
    </source>
</evidence>
<keyword evidence="2 7" id="KW-0732">Signal</keyword>
<gene>
    <name evidence="8" type="ORF">GCM10025780_35840</name>
</gene>
<proteinExistence type="inferred from homology"/>
<evidence type="ECO:0000256" key="5">
    <source>
        <dbReference type="RuleBase" id="RU361187"/>
    </source>
</evidence>
<dbReference type="EMBL" id="BAABLM010000012">
    <property type="protein sequence ID" value="GAA4686093.1"/>
    <property type="molecule type" value="Genomic_DNA"/>
</dbReference>
<organism evidence="8 9">
    <name type="scientific">Frondihabitans cladoniiphilus</name>
    <dbReference type="NCBI Taxonomy" id="715785"/>
    <lineage>
        <taxon>Bacteria</taxon>
        <taxon>Bacillati</taxon>
        <taxon>Actinomycetota</taxon>
        <taxon>Actinomycetes</taxon>
        <taxon>Micrococcales</taxon>
        <taxon>Microbacteriaceae</taxon>
        <taxon>Frondihabitans</taxon>
    </lineage>
</organism>
<dbReference type="SUPFAM" id="SSF75005">
    <property type="entry name" value="Arabinanase/levansucrase/invertase"/>
    <property type="match status" value="1"/>
</dbReference>
<reference evidence="9" key="1">
    <citation type="journal article" date="2019" name="Int. J. Syst. Evol. Microbiol.">
        <title>The Global Catalogue of Microorganisms (GCM) 10K type strain sequencing project: providing services to taxonomists for standard genome sequencing and annotation.</title>
        <authorList>
            <consortium name="The Broad Institute Genomics Platform"/>
            <consortium name="The Broad Institute Genome Sequencing Center for Infectious Disease"/>
            <person name="Wu L."/>
            <person name="Ma J."/>
        </authorList>
    </citation>
    <scope>NUCLEOTIDE SEQUENCE [LARGE SCALE GENOMIC DNA]</scope>
    <source>
        <strain evidence="9">JCM 18956</strain>
    </source>
</reference>
<dbReference type="PANTHER" id="PTHR43817:SF1">
    <property type="entry name" value="HYDROLASE, FAMILY 43, PUTATIVE (AFU_ORTHOLOGUE AFUA_3G01660)-RELATED"/>
    <property type="match status" value="1"/>
</dbReference>
<dbReference type="InterPro" id="IPR006710">
    <property type="entry name" value="Glyco_hydro_43"/>
</dbReference>
<sequence length="352" mass="37769">MKKKHVITLAVAGALIAGGGIAVPAITAAAAPSCTLSNPITTGADPSIWFRNNTYYLVQSDGARSITLRAASTVNGLSTAAPQIIWTSPTGTDHSAETWAPEIEYLNGQWIIYFAAAIDNGGDPATNNTHRIFAITANTQDPTGAWSYFGKIADSTNQWAIDPTVFSYNSNWYMLWSGTPTNNGGTAPQQIYIAHMSDPLHIDQDYRRLIANPDQTWETSVQAIEEGPEAWIGPNNKLTIVYNANASWTTSYALGELVYNGGDLTTYQSYTKKGPVFSSGGGVYGPGGESIPVPGANGVNWNVYHAKTTTTQGWDDRKIYAQPVPWNADGTPNFGTPTGNAGYNEASEQRCN</sequence>
<dbReference type="Proteomes" id="UP001501295">
    <property type="component" value="Unassembled WGS sequence"/>
</dbReference>
<evidence type="ECO:0000313" key="9">
    <source>
        <dbReference type="Proteomes" id="UP001501295"/>
    </source>
</evidence>
<dbReference type="Pfam" id="PF04616">
    <property type="entry name" value="Glyco_hydro_43"/>
    <property type="match status" value="1"/>
</dbReference>